<comment type="caution">
    <text evidence="3">The sequence shown here is derived from an EMBL/GenBank/DDBJ whole genome shotgun (WGS) entry which is preliminary data.</text>
</comment>
<dbReference type="EMBL" id="BMVU01000008">
    <property type="protein sequence ID" value="GGX68845.1"/>
    <property type="molecule type" value="Genomic_DNA"/>
</dbReference>
<accession>A0A918NGI3</accession>
<reference evidence="3" key="2">
    <citation type="submission" date="2020-09" db="EMBL/GenBank/DDBJ databases">
        <authorList>
            <person name="Sun Q."/>
            <person name="Ohkuma M."/>
        </authorList>
    </citation>
    <scope>NUCLEOTIDE SEQUENCE</scope>
    <source>
        <strain evidence="3">JCM 4790</strain>
    </source>
</reference>
<dbReference type="GO" id="GO:0008168">
    <property type="term" value="F:methyltransferase activity"/>
    <property type="evidence" value="ECO:0007669"/>
    <property type="project" value="TreeGrafter"/>
</dbReference>
<dbReference type="CDD" id="cd02440">
    <property type="entry name" value="AdoMet_MTases"/>
    <property type="match status" value="1"/>
</dbReference>
<sequence>MTEPSHLAAVRESYDTVADDYVSLVKNPSELDPLSRSMLTAFAELVQASGRGPVADLGCGPGRVTAHLAGLGVSAFGVDVSPKMIELARSTYPDLSFSVGSMTALEIGDDTLGGILVCYSTHHTPPELLPVVFAEFHRTLAPGGHLLLGRPGGDPLSQTGSVRTSGCRPVRRHGVVPCQESAPGRGGDADRPPGWLLPSGGVGPHPADGGVPAYPVACPAAARGRVHLHPPAGVRHRAACLAHP</sequence>
<reference evidence="3" key="1">
    <citation type="journal article" date="2014" name="Int. J. Syst. Evol. Microbiol.">
        <title>Complete genome sequence of Corynebacterium casei LMG S-19264T (=DSM 44701T), isolated from a smear-ripened cheese.</title>
        <authorList>
            <consortium name="US DOE Joint Genome Institute (JGI-PGF)"/>
            <person name="Walter F."/>
            <person name="Albersmeier A."/>
            <person name="Kalinowski J."/>
            <person name="Ruckert C."/>
        </authorList>
    </citation>
    <scope>NUCLEOTIDE SEQUENCE</scope>
    <source>
        <strain evidence="3">JCM 4790</strain>
    </source>
</reference>
<dbReference type="PANTHER" id="PTHR42912:SF45">
    <property type="entry name" value="23S RRNA (GUANINE(745)-N(1))-METHYLTRANSFERASE"/>
    <property type="match status" value="1"/>
</dbReference>
<evidence type="ECO:0000313" key="3">
    <source>
        <dbReference type="EMBL" id="GGX68845.1"/>
    </source>
</evidence>
<dbReference type="Gene3D" id="3.40.50.150">
    <property type="entry name" value="Vaccinia Virus protein VP39"/>
    <property type="match status" value="1"/>
</dbReference>
<evidence type="ECO:0000256" key="1">
    <source>
        <dbReference type="SAM" id="MobiDB-lite"/>
    </source>
</evidence>
<proteinExistence type="predicted"/>
<organism evidence="3 4">
    <name type="scientific">Streptomyces minutiscleroticus</name>
    <dbReference type="NCBI Taxonomy" id="68238"/>
    <lineage>
        <taxon>Bacteria</taxon>
        <taxon>Bacillati</taxon>
        <taxon>Actinomycetota</taxon>
        <taxon>Actinomycetes</taxon>
        <taxon>Kitasatosporales</taxon>
        <taxon>Streptomycetaceae</taxon>
        <taxon>Streptomyces</taxon>
    </lineage>
</organism>
<dbReference type="InterPro" id="IPR029063">
    <property type="entry name" value="SAM-dependent_MTases_sf"/>
</dbReference>
<keyword evidence="4" id="KW-1185">Reference proteome</keyword>
<dbReference type="InterPro" id="IPR050508">
    <property type="entry name" value="Methyltransf_Superfamily"/>
</dbReference>
<dbReference type="RefSeq" id="WP_229919271.1">
    <property type="nucleotide sequence ID" value="NZ_BMVU01000008.1"/>
</dbReference>
<dbReference type="Proteomes" id="UP000619244">
    <property type="component" value="Unassembled WGS sequence"/>
</dbReference>
<evidence type="ECO:0000313" key="4">
    <source>
        <dbReference type="Proteomes" id="UP000619244"/>
    </source>
</evidence>
<dbReference type="SUPFAM" id="SSF53335">
    <property type="entry name" value="S-adenosyl-L-methionine-dependent methyltransferases"/>
    <property type="match status" value="1"/>
</dbReference>
<dbReference type="PANTHER" id="PTHR42912">
    <property type="entry name" value="METHYLTRANSFERASE"/>
    <property type="match status" value="1"/>
</dbReference>
<dbReference type="AlphaFoldDB" id="A0A918NGI3"/>
<protein>
    <recommendedName>
        <fullName evidence="2">Methyltransferase domain-containing protein</fullName>
    </recommendedName>
</protein>
<name>A0A918NGI3_9ACTN</name>
<dbReference type="Pfam" id="PF13649">
    <property type="entry name" value="Methyltransf_25"/>
    <property type="match status" value="1"/>
</dbReference>
<feature type="domain" description="Methyltransferase" evidence="2">
    <location>
        <begin position="54"/>
        <end position="144"/>
    </location>
</feature>
<evidence type="ECO:0000259" key="2">
    <source>
        <dbReference type="Pfam" id="PF13649"/>
    </source>
</evidence>
<gene>
    <name evidence="3" type="ORF">GCM10010358_23990</name>
</gene>
<feature type="region of interest" description="Disordered" evidence="1">
    <location>
        <begin position="156"/>
        <end position="208"/>
    </location>
</feature>
<dbReference type="InterPro" id="IPR041698">
    <property type="entry name" value="Methyltransf_25"/>
</dbReference>